<evidence type="ECO:0000313" key="1">
    <source>
        <dbReference type="EMBL" id="MFJ1470051.1"/>
    </source>
</evidence>
<comment type="caution">
    <text evidence="1">The sequence shown here is derived from an EMBL/GenBank/DDBJ whole genome shotgun (WGS) entry which is preliminary data.</text>
</comment>
<protein>
    <submittedName>
        <fullName evidence="1">DotA/TraY family protein</fullName>
    </submittedName>
</protein>
<evidence type="ECO:0000313" key="2">
    <source>
        <dbReference type="Proteomes" id="UP001168096"/>
    </source>
</evidence>
<dbReference type="EMBL" id="JASNRB020000013">
    <property type="protein sequence ID" value="MFJ1470051.1"/>
    <property type="molecule type" value="Genomic_DNA"/>
</dbReference>
<organism evidence="1 2">
    <name type="scientific">Massilia orientalis</name>
    <dbReference type="NCBI Taxonomy" id="3050128"/>
    <lineage>
        <taxon>Bacteria</taxon>
        <taxon>Pseudomonadati</taxon>
        <taxon>Pseudomonadota</taxon>
        <taxon>Betaproteobacteria</taxon>
        <taxon>Burkholderiales</taxon>
        <taxon>Oxalobacteraceae</taxon>
        <taxon>Telluria group</taxon>
        <taxon>Massilia</taxon>
    </lineage>
</organism>
<gene>
    <name evidence="1" type="ORF">QPK29_020250</name>
</gene>
<reference evidence="1" key="1">
    <citation type="submission" date="2024-11" db="EMBL/GenBank/DDBJ databases">
        <title>Description of Massilia orientalis sp. nov., isolated from rhizosphere soil of Ageratina adenophora.</title>
        <authorList>
            <person name="Wang Y."/>
        </authorList>
    </citation>
    <scope>NUCLEOTIDE SEQUENCE</scope>
    <source>
        <strain evidence="1">YIM B02787</strain>
    </source>
</reference>
<name>A0ACC7MDW1_9BURK</name>
<keyword evidence="2" id="KW-1185">Reference proteome</keyword>
<proteinExistence type="predicted"/>
<dbReference type="Proteomes" id="UP001168096">
    <property type="component" value="Unassembled WGS sequence"/>
</dbReference>
<sequence length="760" mass="79581">MRKPKNPLYLFTALVALACLVMPEVAYADEGILDKVAGLLTSINRNTDESFGMLRAVLGDFALDPFRTQDGSTGSLMASMFKEFNMFIFSAACIWTGYNMIAGLAQTMHEGVVLGKRMSTVWVPVRISFGTASLMPVFGGWAFCQALMVIACLLGIAGANRVTNVAVDSTAAFQTTVNPMGNVKQAAQIQNIELYMAKAAACQRASYDMATAMQASGQATPTDFPVTLNASAESGTAIVMQFAGRQSSGQYGNAACGEIKLKFSPRSNGFKGMFGFRIADVNYEGIRTRAMEAHATTLSTTYSAAQAVILGVSPSSTPAQFDASVKAVADGYFGLYTNTFQAKLATLAADVNNTSNAGAISDQLTQRMKDGGWATLGIWYSVYAEVGEAMNEMLDPVVTFQPLDDGMSMSSTTADLLAGLEAAVGVATSQKQGALATSTGNTSIGQWILGGALNMTMGASSTGASNTVNPIIAFKNIGDNGLAAAQSIYIAYKTFSATTGGTIGSAVMDAASSKIGSSLIGKIPVVGGIANTLMSIAKDAGALLLPVVGLLFVTAAVMAFYIPMVPFIQWFAALIQWFTSVIESLIGSSLWAMAHFDSDGEGMGQRTSYGYTYMLNNFARPIIMTFSFFIASAAITVMGTYLFRYFGAAVGSAQGNSLTGLMSIVAYMVIFTVMGMTLVNSTFTMMLHLADRMIGWIGQNQNAAIGHEVENKVAGIFVAAARGGSGAVASAMDPRRVAAKKGLLDSVAGKTLGTAGGNSV</sequence>
<accession>A0ACC7MDW1</accession>